<dbReference type="Proteomes" id="UP000469421">
    <property type="component" value="Unassembled WGS sequence"/>
</dbReference>
<protein>
    <submittedName>
        <fullName evidence="5">Alpha/beta hydrolase fold domain-containing protein</fullName>
    </submittedName>
</protein>
<sequence>MSIQATLIKAVTRRTIKRSGLNEEQLVRHLRKVFNNSPSLTLMPFSVKLSRVNQPGFAGDRVSVSDPKVTMLYIHGGAYIGGVTKTYHNMAARLAKQLNGEVYLPTYPFAPEHPFPSAVNRVMEAYEYLLGLGKRPEDIVIAGDSAGGGLTLATLLHIRDKGLPQPRCAVTLSPGSNCQPDDRILDAMDPSDAMLSADIIRTVIDIYVPDTEHRTHPYASPCLGDYSGICPLMITVSTDEVLYSDAKRVREAAEKSGVKVEWLERGGVFHVWPVMTPFLPEARQDIRKISAFIQRHG</sequence>
<dbReference type="Pfam" id="PF07859">
    <property type="entry name" value="Abhydrolase_3"/>
    <property type="match status" value="1"/>
</dbReference>
<dbReference type="EMBL" id="WIRE01000001">
    <property type="protein sequence ID" value="MQX51717.1"/>
    <property type="molecule type" value="Genomic_DNA"/>
</dbReference>
<evidence type="ECO:0000256" key="1">
    <source>
        <dbReference type="ARBA" id="ARBA00010515"/>
    </source>
</evidence>
<evidence type="ECO:0000313" key="6">
    <source>
        <dbReference type="Proteomes" id="UP000469421"/>
    </source>
</evidence>
<gene>
    <name evidence="5" type="ORF">GFN93_00560</name>
</gene>
<evidence type="ECO:0000256" key="2">
    <source>
        <dbReference type="ARBA" id="ARBA00022801"/>
    </source>
</evidence>
<accession>A0A6N7LNR5</accession>
<dbReference type="GO" id="GO:0016787">
    <property type="term" value="F:hydrolase activity"/>
    <property type="evidence" value="ECO:0007669"/>
    <property type="project" value="UniProtKB-KW"/>
</dbReference>
<dbReference type="PANTHER" id="PTHR48081:SF8">
    <property type="entry name" value="ALPHA_BETA HYDROLASE FOLD-3 DOMAIN-CONTAINING PROTEIN-RELATED"/>
    <property type="match status" value="1"/>
</dbReference>
<dbReference type="InterPro" id="IPR013094">
    <property type="entry name" value="AB_hydrolase_3"/>
</dbReference>
<dbReference type="RefSeq" id="WP_153498510.1">
    <property type="nucleotide sequence ID" value="NZ_WIRE01000001.1"/>
</dbReference>
<comment type="similarity">
    <text evidence="1">Belongs to the 'GDXG' lipolytic enzyme family.</text>
</comment>
<keyword evidence="2 5" id="KW-0378">Hydrolase</keyword>
<dbReference type="PANTHER" id="PTHR48081">
    <property type="entry name" value="AB HYDROLASE SUPERFAMILY PROTEIN C4A8.06C"/>
    <property type="match status" value="1"/>
</dbReference>
<dbReference type="InterPro" id="IPR029058">
    <property type="entry name" value="AB_hydrolase_fold"/>
</dbReference>
<name>A0A6N7LNR5_9GAMM</name>
<dbReference type="InterPro" id="IPR033140">
    <property type="entry name" value="Lipase_GDXG_put_SER_AS"/>
</dbReference>
<dbReference type="AlphaFoldDB" id="A0A6N7LNR5"/>
<proteinExistence type="inferred from homology"/>
<comment type="caution">
    <text evidence="5">The sequence shown here is derived from an EMBL/GenBank/DDBJ whole genome shotgun (WGS) entry which is preliminary data.</text>
</comment>
<evidence type="ECO:0000256" key="3">
    <source>
        <dbReference type="PROSITE-ProRule" id="PRU10038"/>
    </source>
</evidence>
<reference evidence="5 6" key="1">
    <citation type="submission" date="2019-10" db="EMBL/GenBank/DDBJ databases">
        <title>Alcanivorax sp.PA15-N-34 draft genome sequence.</title>
        <authorList>
            <person name="Liao X."/>
            <person name="Shao Z."/>
        </authorList>
    </citation>
    <scope>NUCLEOTIDE SEQUENCE [LARGE SCALE GENOMIC DNA]</scope>
    <source>
        <strain evidence="5 6">PA15-N-34</strain>
    </source>
</reference>
<organism evidence="5 6">
    <name type="scientific">Alcanivorax sediminis</name>
    <dbReference type="NCBI Taxonomy" id="2663008"/>
    <lineage>
        <taxon>Bacteria</taxon>
        <taxon>Pseudomonadati</taxon>
        <taxon>Pseudomonadota</taxon>
        <taxon>Gammaproteobacteria</taxon>
        <taxon>Oceanospirillales</taxon>
        <taxon>Alcanivoracaceae</taxon>
        <taxon>Alcanivorax</taxon>
    </lineage>
</organism>
<evidence type="ECO:0000313" key="5">
    <source>
        <dbReference type="EMBL" id="MQX51717.1"/>
    </source>
</evidence>
<evidence type="ECO:0000259" key="4">
    <source>
        <dbReference type="Pfam" id="PF07859"/>
    </source>
</evidence>
<keyword evidence="6" id="KW-1185">Reference proteome</keyword>
<dbReference type="Gene3D" id="3.40.50.1820">
    <property type="entry name" value="alpha/beta hydrolase"/>
    <property type="match status" value="1"/>
</dbReference>
<dbReference type="PROSITE" id="PS01174">
    <property type="entry name" value="LIPASE_GDXG_SER"/>
    <property type="match status" value="1"/>
</dbReference>
<dbReference type="SUPFAM" id="SSF53474">
    <property type="entry name" value="alpha/beta-Hydrolases"/>
    <property type="match status" value="1"/>
</dbReference>
<feature type="active site" evidence="3">
    <location>
        <position position="145"/>
    </location>
</feature>
<dbReference type="InterPro" id="IPR050300">
    <property type="entry name" value="GDXG_lipolytic_enzyme"/>
</dbReference>
<feature type="domain" description="Alpha/beta hydrolase fold-3" evidence="4">
    <location>
        <begin position="71"/>
        <end position="272"/>
    </location>
</feature>